<dbReference type="Proteomes" id="UP000324748">
    <property type="component" value="Unassembled WGS sequence"/>
</dbReference>
<feature type="compositionally biased region" description="Polar residues" evidence="1">
    <location>
        <begin position="19"/>
        <end position="43"/>
    </location>
</feature>
<sequence length="61" mass="6720">MRTETVRPSPTPVAPRHNAFNTSLARRTPPSINTPNSRGFQEPNSRNLSTTSTNTSSPDRL</sequence>
<gene>
    <name evidence="2" type="ORF">PGT21_001010</name>
</gene>
<proteinExistence type="predicted"/>
<dbReference type="EMBL" id="VSWC01000135">
    <property type="protein sequence ID" value="KAA1078813.1"/>
    <property type="molecule type" value="Genomic_DNA"/>
</dbReference>
<accession>A0A5B0MQX0</accession>
<protein>
    <submittedName>
        <fullName evidence="2">Uncharacterized protein</fullName>
    </submittedName>
</protein>
<evidence type="ECO:0000256" key="1">
    <source>
        <dbReference type="SAM" id="MobiDB-lite"/>
    </source>
</evidence>
<comment type="caution">
    <text evidence="2">The sequence shown here is derived from an EMBL/GenBank/DDBJ whole genome shotgun (WGS) entry which is preliminary data.</text>
</comment>
<evidence type="ECO:0000313" key="3">
    <source>
        <dbReference type="Proteomes" id="UP000324748"/>
    </source>
</evidence>
<reference evidence="2 3" key="1">
    <citation type="submission" date="2019-05" db="EMBL/GenBank/DDBJ databases">
        <title>Emergence of the Ug99 lineage of the wheat stem rust pathogen through somatic hybridization.</title>
        <authorList>
            <person name="Li F."/>
            <person name="Upadhyaya N.M."/>
            <person name="Sperschneider J."/>
            <person name="Matny O."/>
            <person name="Nguyen-Phuc H."/>
            <person name="Mago R."/>
            <person name="Raley C."/>
            <person name="Miller M.E."/>
            <person name="Silverstein K.A.T."/>
            <person name="Henningsen E."/>
            <person name="Hirsch C.D."/>
            <person name="Visser B."/>
            <person name="Pretorius Z.A."/>
            <person name="Steffenson B.J."/>
            <person name="Schwessinger B."/>
            <person name="Dodds P.N."/>
            <person name="Figueroa M."/>
        </authorList>
    </citation>
    <scope>NUCLEOTIDE SEQUENCE [LARGE SCALE GENOMIC DNA]</scope>
    <source>
        <strain evidence="2">21-0</strain>
    </source>
</reference>
<dbReference type="AlphaFoldDB" id="A0A5B0MQX0"/>
<feature type="region of interest" description="Disordered" evidence="1">
    <location>
        <begin position="1"/>
        <end position="61"/>
    </location>
</feature>
<keyword evidence="3" id="KW-1185">Reference proteome</keyword>
<organism evidence="2 3">
    <name type="scientific">Puccinia graminis f. sp. tritici</name>
    <dbReference type="NCBI Taxonomy" id="56615"/>
    <lineage>
        <taxon>Eukaryota</taxon>
        <taxon>Fungi</taxon>
        <taxon>Dikarya</taxon>
        <taxon>Basidiomycota</taxon>
        <taxon>Pucciniomycotina</taxon>
        <taxon>Pucciniomycetes</taxon>
        <taxon>Pucciniales</taxon>
        <taxon>Pucciniaceae</taxon>
        <taxon>Puccinia</taxon>
    </lineage>
</organism>
<evidence type="ECO:0000313" key="2">
    <source>
        <dbReference type="EMBL" id="KAA1078813.1"/>
    </source>
</evidence>
<feature type="compositionally biased region" description="Low complexity" evidence="1">
    <location>
        <begin position="44"/>
        <end position="61"/>
    </location>
</feature>
<name>A0A5B0MQX0_PUCGR</name>